<protein>
    <recommendedName>
        <fullName evidence="4">Lipoprotein</fullName>
    </recommendedName>
</protein>
<dbReference type="AlphaFoldDB" id="A0A5E7IIG3"/>
<dbReference type="RefSeq" id="WP_064393021.1">
    <property type="nucleotide sequence ID" value="NZ_CABVIN010000001.1"/>
</dbReference>
<accession>A0A5E7IIG3</accession>
<dbReference type="EMBL" id="CABVIN010000001">
    <property type="protein sequence ID" value="VVO76090.1"/>
    <property type="molecule type" value="Genomic_DNA"/>
</dbReference>
<feature type="chain" id="PRO_5022820738" description="Lipoprotein" evidence="1">
    <location>
        <begin position="23"/>
        <end position="151"/>
    </location>
</feature>
<reference evidence="2 3" key="1">
    <citation type="submission" date="2019-09" db="EMBL/GenBank/DDBJ databases">
        <authorList>
            <person name="Chandra G."/>
            <person name="Truman W A."/>
        </authorList>
    </citation>
    <scope>NUCLEOTIDE SEQUENCE [LARGE SCALE GENOMIC DNA]</scope>
    <source>
        <strain evidence="2">PS896</strain>
    </source>
</reference>
<gene>
    <name evidence="2" type="ORF">PS896_01591</name>
</gene>
<feature type="signal peptide" evidence="1">
    <location>
        <begin position="1"/>
        <end position="22"/>
    </location>
</feature>
<evidence type="ECO:0000256" key="1">
    <source>
        <dbReference type="SAM" id="SignalP"/>
    </source>
</evidence>
<dbReference type="PROSITE" id="PS51257">
    <property type="entry name" value="PROKAR_LIPOPROTEIN"/>
    <property type="match status" value="1"/>
</dbReference>
<evidence type="ECO:0000313" key="2">
    <source>
        <dbReference type="EMBL" id="VVO76090.1"/>
    </source>
</evidence>
<evidence type="ECO:0000313" key="3">
    <source>
        <dbReference type="Proteomes" id="UP000377224"/>
    </source>
</evidence>
<proteinExistence type="predicted"/>
<keyword evidence="1" id="KW-0732">Signal</keyword>
<evidence type="ECO:0008006" key="4">
    <source>
        <dbReference type="Google" id="ProtNLM"/>
    </source>
</evidence>
<dbReference type="Proteomes" id="UP000377224">
    <property type="component" value="Unassembled WGS sequence"/>
</dbReference>
<name>A0A5E7IIG3_PSEFL</name>
<sequence precursor="true">MKPAKSLSLLMLAASLSGCATSASPGANVTLTATRQNSGQIGNVTLADWGGKQTGFSFFISGAPNGASLPLRLYAFVNQGSCAQPGPVAYAMNDKVSTERQPVRGWAFSRSAPVALSTLLAGEYSVVVRTAATDGNVDIFCGDIGHANSTK</sequence>
<organism evidence="2 3">
    <name type="scientific">Pseudomonas fluorescens</name>
    <dbReference type="NCBI Taxonomy" id="294"/>
    <lineage>
        <taxon>Bacteria</taxon>
        <taxon>Pseudomonadati</taxon>
        <taxon>Pseudomonadota</taxon>
        <taxon>Gammaproteobacteria</taxon>
        <taxon>Pseudomonadales</taxon>
        <taxon>Pseudomonadaceae</taxon>
        <taxon>Pseudomonas</taxon>
    </lineage>
</organism>